<protein>
    <submittedName>
        <fullName evidence="1">Uncharacterized protein</fullName>
    </submittedName>
</protein>
<dbReference type="Proteomes" id="UP001164250">
    <property type="component" value="Chromosome 6"/>
</dbReference>
<dbReference type="EMBL" id="CM047902">
    <property type="protein sequence ID" value="KAJ0095994.1"/>
    <property type="molecule type" value="Genomic_DNA"/>
</dbReference>
<organism evidence="1 2">
    <name type="scientific">Pistacia atlantica</name>
    <dbReference type="NCBI Taxonomy" id="434234"/>
    <lineage>
        <taxon>Eukaryota</taxon>
        <taxon>Viridiplantae</taxon>
        <taxon>Streptophyta</taxon>
        <taxon>Embryophyta</taxon>
        <taxon>Tracheophyta</taxon>
        <taxon>Spermatophyta</taxon>
        <taxon>Magnoliopsida</taxon>
        <taxon>eudicotyledons</taxon>
        <taxon>Gunneridae</taxon>
        <taxon>Pentapetalae</taxon>
        <taxon>rosids</taxon>
        <taxon>malvids</taxon>
        <taxon>Sapindales</taxon>
        <taxon>Anacardiaceae</taxon>
        <taxon>Pistacia</taxon>
    </lineage>
</organism>
<evidence type="ECO:0000313" key="1">
    <source>
        <dbReference type="EMBL" id="KAJ0095994.1"/>
    </source>
</evidence>
<sequence>MIWLLRSLQVLEEGRKEEKGIDLEVKAEEEIEVPQSYKEQIVEENGGDDVNSHMEIEALNQSFKDKGKSVAVTPTHDADSAENGVWIERESRVAAAWKSDDMEGPSNRGFDLFTSSPVRKAEEKGEQCFNNKVRDENLALEPLDLSLSLPNVLLPIGARDTTEAPGSPSQGRSVQSLNTFRTNSDGILWTTLNNQFTAAQYFRELIRFLKELGRDNLRMNPVFQMVNLNKYNMLGVQKEALKCPNGLERQLSFHKQNDVRSPSNSVGSHEMGSSYSFEKKRAMREKHSGGSLYRSGSQKEQELLIGGVDFVETIMGRIVSDPFHVMARKFHDMTAQSIALVKDSIREIMLNADKKAQLRAFQNALRSRSDINPEVLLKSHRAQLEILVALKTGLPEYLLNNGISSTDLAEIFLNLRCRNLTCQNPLPVDDCDCKVCAKKNGFCSSCMCLVCSKFDMASNTCSWVGCDVCLHWCHADCGLRESFIRNGRSPAGAQGTEMQFHCVACDHPSEMFGFVKEVFQNFAREWSAETMSRELEYVKRIFSASKDIRGKRLHEIADQMLVRLSNKSELPEVYSYVVGFLTDSESSKFANTLFSEKERVKVSNGIAGSSHDNTWLKSVYSDKAPQMESSASLLPSFHVDRNDKRALELDLHKSSQKEPLFDELESIVRIKQAEAKMFQARADDARREAEGLKRIAIAKNEKIEEEYSSRITKLQFVETQEMRKQKYEEFQALERAHREYFNMKMRMEADIKDLLLKMEATRRNLAM</sequence>
<keyword evidence="2" id="KW-1185">Reference proteome</keyword>
<reference evidence="2" key="1">
    <citation type="journal article" date="2023" name="G3 (Bethesda)">
        <title>Genome assembly and association tests identify interacting loci associated with vigor, precocity, and sex in interspecific pistachio rootstocks.</title>
        <authorList>
            <person name="Palmer W."/>
            <person name="Jacygrad E."/>
            <person name="Sagayaradj S."/>
            <person name="Cavanaugh K."/>
            <person name="Han R."/>
            <person name="Bertier L."/>
            <person name="Beede B."/>
            <person name="Kafkas S."/>
            <person name="Golino D."/>
            <person name="Preece J."/>
            <person name="Michelmore R."/>
        </authorList>
    </citation>
    <scope>NUCLEOTIDE SEQUENCE [LARGE SCALE GENOMIC DNA]</scope>
</reference>
<accession>A0ACC1BAK4</accession>
<gene>
    <name evidence="1" type="ORF">Patl1_17168</name>
</gene>
<comment type="caution">
    <text evidence="1">The sequence shown here is derived from an EMBL/GenBank/DDBJ whole genome shotgun (WGS) entry which is preliminary data.</text>
</comment>
<evidence type="ECO:0000313" key="2">
    <source>
        <dbReference type="Proteomes" id="UP001164250"/>
    </source>
</evidence>
<name>A0ACC1BAK4_9ROSI</name>
<proteinExistence type="predicted"/>